<proteinExistence type="predicted"/>
<keyword evidence="2" id="KW-0472">Membrane</keyword>
<evidence type="ECO:0000313" key="3">
    <source>
        <dbReference type="EMBL" id="CAE2342883.1"/>
    </source>
</evidence>
<organism evidence="3">
    <name type="scientific">Guillardia theta</name>
    <name type="common">Cryptophyte</name>
    <name type="synonym">Cryptomonas phi</name>
    <dbReference type="NCBI Taxonomy" id="55529"/>
    <lineage>
        <taxon>Eukaryota</taxon>
        <taxon>Cryptophyceae</taxon>
        <taxon>Pyrenomonadales</taxon>
        <taxon>Geminigeraceae</taxon>
        <taxon>Guillardia</taxon>
    </lineage>
</organism>
<keyword evidence="2" id="KW-1133">Transmembrane helix</keyword>
<reference evidence="3" key="1">
    <citation type="submission" date="2021-01" db="EMBL/GenBank/DDBJ databases">
        <authorList>
            <person name="Corre E."/>
            <person name="Pelletier E."/>
            <person name="Niang G."/>
            <person name="Scheremetjew M."/>
            <person name="Finn R."/>
            <person name="Kale V."/>
            <person name="Holt S."/>
            <person name="Cochrane G."/>
            <person name="Meng A."/>
            <person name="Brown T."/>
            <person name="Cohen L."/>
        </authorList>
    </citation>
    <scope>NUCLEOTIDE SEQUENCE</scope>
    <source>
        <strain evidence="3">CCMP 2712</strain>
    </source>
</reference>
<dbReference type="AlphaFoldDB" id="A0A7S4PQK7"/>
<feature type="region of interest" description="Disordered" evidence="1">
    <location>
        <begin position="1"/>
        <end position="21"/>
    </location>
</feature>
<sequence length="180" mass="18915">MALAEGTDEKNYGSQTPSSREDKKGRVILASGLVAFALIVLALVAAASANGFSKPAQPSIALQMLAIRQLQLSILKQSPETVEKIRKMLDSSEFGSFDLDDKMVAKPSSNGGVSSQTSLNLVAAKARPLQGGVHSIDLALIDKKVPLTSAPAAMQRPRANLLVDTMGDKLVETATAPSSR</sequence>
<protein>
    <submittedName>
        <fullName evidence="3">Uncharacterized protein</fullName>
    </submittedName>
</protein>
<name>A0A7S4PQK7_GUITH</name>
<evidence type="ECO:0000256" key="1">
    <source>
        <dbReference type="SAM" id="MobiDB-lite"/>
    </source>
</evidence>
<dbReference type="EMBL" id="HBKN01052145">
    <property type="protein sequence ID" value="CAE2342883.1"/>
    <property type="molecule type" value="Transcribed_RNA"/>
</dbReference>
<gene>
    <name evidence="3" type="ORF">GTHE00462_LOCUS40700</name>
</gene>
<keyword evidence="2" id="KW-0812">Transmembrane</keyword>
<feature type="transmembrane region" description="Helical" evidence="2">
    <location>
        <begin position="27"/>
        <end position="49"/>
    </location>
</feature>
<accession>A0A7S4PQK7</accession>
<evidence type="ECO:0000256" key="2">
    <source>
        <dbReference type="SAM" id="Phobius"/>
    </source>
</evidence>